<sequence>MRGAYHRPATGLMVSPGRETRPVVLDKCQLCPSVAVTNTARHGPVKVLLTLGEGPASLLATVFSSAYLYLLIVQLELCSGALITAPPCCGCGTNFWLAFLRTSPLGTTG</sequence>
<proteinExistence type="predicted"/>
<protein>
    <submittedName>
        <fullName evidence="1">Uncharacterized protein</fullName>
    </submittedName>
</protein>
<name>A0A5B7CN08_PORTR</name>
<dbReference type="EMBL" id="VSRR010000053">
    <property type="protein sequence ID" value="MPC09043.1"/>
    <property type="molecule type" value="Genomic_DNA"/>
</dbReference>
<dbReference type="Proteomes" id="UP000324222">
    <property type="component" value="Unassembled WGS sequence"/>
</dbReference>
<comment type="caution">
    <text evidence="1">The sequence shown here is derived from an EMBL/GenBank/DDBJ whole genome shotgun (WGS) entry which is preliminary data.</text>
</comment>
<organism evidence="1 2">
    <name type="scientific">Portunus trituberculatus</name>
    <name type="common">Swimming crab</name>
    <name type="synonym">Neptunus trituberculatus</name>
    <dbReference type="NCBI Taxonomy" id="210409"/>
    <lineage>
        <taxon>Eukaryota</taxon>
        <taxon>Metazoa</taxon>
        <taxon>Ecdysozoa</taxon>
        <taxon>Arthropoda</taxon>
        <taxon>Crustacea</taxon>
        <taxon>Multicrustacea</taxon>
        <taxon>Malacostraca</taxon>
        <taxon>Eumalacostraca</taxon>
        <taxon>Eucarida</taxon>
        <taxon>Decapoda</taxon>
        <taxon>Pleocyemata</taxon>
        <taxon>Brachyura</taxon>
        <taxon>Eubrachyura</taxon>
        <taxon>Portunoidea</taxon>
        <taxon>Portunidae</taxon>
        <taxon>Portuninae</taxon>
        <taxon>Portunus</taxon>
    </lineage>
</organism>
<evidence type="ECO:0000313" key="1">
    <source>
        <dbReference type="EMBL" id="MPC09043.1"/>
    </source>
</evidence>
<evidence type="ECO:0000313" key="2">
    <source>
        <dbReference type="Proteomes" id="UP000324222"/>
    </source>
</evidence>
<accession>A0A5B7CN08</accession>
<reference evidence="1 2" key="1">
    <citation type="submission" date="2019-05" db="EMBL/GenBank/DDBJ databases">
        <title>Another draft genome of Portunus trituberculatus and its Hox gene families provides insights of decapod evolution.</title>
        <authorList>
            <person name="Jeong J.-H."/>
            <person name="Song I."/>
            <person name="Kim S."/>
            <person name="Choi T."/>
            <person name="Kim D."/>
            <person name="Ryu S."/>
            <person name="Kim W."/>
        </authorList>
    </citation>
    <scope>NUCLEOTIDE SEQUENCE [LARGE SCALE GENOMIC DNA]</scope>
    <source>
        <tissue evidence="1">Muscle</tissue>
    </source>
</reference>
<dbReference type="AlphaFoldDB" id="A0A5B7CN08"/>
<keyword evidence="2" id="KW-1185">Reference proteome</keyword>
<gene>
    <name evidence="1" type="ORF">E2C01_001645</name>
</gene>